<dbReference type="InterPro" id="IPR014048">
    <property type="entry name" value="MethylDNA_cys_MeTrfase_DNA-bd"/>
</dbReference>
<dbReference type="InterPro" id="IPR036388">
    <property type="entry name" value="WH-like_DNA-bd_sf"/>
</dbReference>
<evidence type="ECO:0000256" key="7">
    <source>
        <dbReference type="SAM" id="MobiDB-lite"/>
    </source>
</evidence>
<evidence type="ECO:0000256" key="2">
    <source>
        <dbReference type="ARBA" id="ARBA00022603"/>
    </source>
</evidence>
<feature type="domain" description="Methylated-DNA-[protein]-cysteine S-methyltransferase DNA binding" evidence="8">
    <location>
        <begin position="3"/>
        <end position="57"/>
    </location>
</feature>
<proteinExistence type="predicted"/>
<keyword evidence="5" id="KW-0234">DNA repair</keyword>
<evidence type="ECO:0000259" key="8">
    <source>
        <dbReference type="Pfam" id="PF01035"/>
    </source>
</evidence>
<feature type="region of interest" description="Disordered" evidence="7">
    <location>
        <begin position="97"/>
        <end position="120"/>
    </location>
</feature>
<sequence length="120" mass="12944">MVRAVGRPAATRAVSAATSPNPLPLVIPCHRVIGSASSLTGYDSGGALIARLLAWERGGLGAWGAAGRYLEYGTRAHQREAARWKARWARRAARWRSTRSGLRKNQTRSIPATNPPICAQ</sequence>
<dbReference type="GO" id="GO:0032259">
    <property type="term" value="P:methylation"/>
    <property type="evidence" value="ECO:0007669"/>
    <property type="project" value="UniProtKB-KW"/>
</dbReference>
<evidence type="ECO:0000256" key="6">
    <source>
        <dbReference type="ARBA" id="ARBA00049348"/>
    </source>
</evidence>
<dbReference type="SUPFAM" id="SSF46767">
    <property type="entry name" value="Methylated DNA-protein cysteine methyltransferase, C-terminal domain"/>
    <property type="match status" value="1"/>
</dbReference>
<dbReference type="NCBIfam" id="TIGR00589">
    <property type="entry name" value="ogt"/>
    <property type="match status" value="1"/>
</dbReference>
<name>A0A831TDC4_9BACT</name>
<organism evidence="9">
    <name type="scientific">Thermorudis peleae</name>
    <dbReference type="NCBI Taxonomy" id="1382356"/>
    <lineage>
        <taxon>Bacteria</taxon>
        <taxon>Pseudomonadati</taxon>
        <taxon>Thermomicrobiota</taxon>
        <taxon>Thermomicrobia</taxon>
        <taxon>Thermomicrobia incertae sedis</taxon>
        <taxon>Thermorudis</taxon>
    </lineage>
</organism>
<evidence type="ECO:0000256" key="4">
    <source>
        <dbReference type="ARBA" id="ARBA00022763"/>
    </source>
</evidence>
<evidence type="ECO:0000256" key="5">
    <source>
        <dbReference type="ARBA" id="ARBA00023204"/>
    </source>
</evidence>
<dbReference type="CDD" id="cd06445">
    <property type="entry name" value="ATase"/>
    <property type="match status" value="1"/>
</dbReference>
<reference evidence="9" key="1">
    <citation type="journal article" date="2020" name="mSystems">
        <title>Genome- and Community-Level Interaction Insights into Carbon Utilization and Element Cycling Functions of Hydrothermarchaeota in Hydrothermal Sediment.</title>
        <authorList>
            <person name="Zhou Z."/>
            <person name="Liu Y."/>
            <person name="Xu W."/>
            <person name="Pan J."/>
            <person name="Luo Z.H."/>
            <person name="Li M."/>
        </authorList>
    </citation>
    <scope>NUCLEOTIDE SEQUENCE [LARGE SCALE GENOMIC DNA]</scope>
    <source>
        <strain evidence="9">SpSt-210</strain>
    </source>
</reference>
<dbReference type="PROSITE" id="PS00374">
    <property type="entry name" value="MGMT"/>
    <property type="match status" value="1"/>
</dbReference>
<evidence type="ECO:0000256" key="3">
    <source>
        <dbReference type="ARBA" id="ARBA00022679"/>
    </source>
</evidence>
<protein>
    <submittedName>
        <fullName evidence="9">Methylated-DNA--[protein]-cysteine S-methyltransferase</fullName>
    </submittedName>
</protein>
<dbReference type="PANTHER" id="PTHR10815:SF13">
    <property type="entry name" value="METHYLATED-DNA--PROTEIN-CYSTEINE METHYLTRANSFERASE"/>
    <property type="match status" value="1"/>
</dbReference>
<dbReference type="GO" id="GO:0003908">
    <property type="term" value="F:methylated-DNA-[protein]-cysteine S-methyltransferase activity"/>
    <property type="evidence" value="ECO:0007669"/>
    <property type="project" value="UniProtKB-EC"/>
</dbReference>
<dbReference type="EMBL" id="DSIY01000060">
    <property type="protein sequence ID" value="HEG90361.1"/>
    <property type="molecule type" value="Genomic_DNA"/>
</dbReference>
<dbReference type="PANTHER" id="PTHR10815">
    <property type="entry name" value="METHYLATED-DNA--PROTEIN-CYSTEINE METHYLTRANSFERASE"/>
    <property type="match status" value="1"/>
</dbReference>
<dbReference type="InterPro" id="IPR036217">
    <property type="entry name" value="MethylDNA_cys_MeTrfase_DNAb"/>
</dbReference>
<gene>
    <name evidence="9" type="ORF">ENP34_02815</name>
</gene>
<keyword evidence="3 9" id="KW-0808">Transferase</keyword>
<comment type="catalytic activity">
    <reaction evidence="6">
        <text>a 6-O-methyl-2'-deoxyguanosine in DNA + L-cysteinyl-[protein] = S-methyl-L-cysteinyl-[protein] + a 2'-deoxyguanosine in DNA</text>
        <dbReference type="Rhea" id="RHEA:24000"/>
        <dbReference type="Rhea" id="RHEA-COMP:10131"/>
        <dbReference type="Rhea" id="RHEA-COMP:10132"/>
        <dbReference type="Rhea" id="RHEA-COMP:11367"/>
        <dbReference type="Rhea" id="RHEA-COMP:11368"/>
        <dbReference type="ChEBI" id="CHEBI:29950"/>
        <dbReference type="ChEBI" id="CHEBI:82612"/>
        <dbReference type="ChEBI" id="CHEBI:85445"/>
        <dbReference type="ChEBI" id="CHEBI:85448"/>
        <dbReference type="EC" id="2.1.1.63"/>
    </reaction>
</comment>
<dbReference type="Pfam" id="PF01035">
    <property type="entry name" value="DNA_binding_1"/>
    <property type="match status" value="1"/>
</dbReference>
<dbReference type="GO" id="GO:0006281">
    <property type="term" value="P:DNA repair"/>
    <property type="evidence" value="ECO:0007669"/>
    <property type="project" value="UniProtKB-KW"/>
</dbReference>
<dbReference type="AlphaFoldDB" id="A0A831TDC4"/>
<dbReference type="Gene3D" id="1.10.10.10">
    <property type="entry name" value="Winged helix-like DNA-binding domain superfamily/Winged helix DNA-binding domain"/>
    <property type="match status" value="1"/>
</dbReference>
<feature type="compositionally biased region" description="Basic residues" evidence="7">
    <location>
        <begin position="97"/>
        <end position="106"/>
    </location>
</feature>
<keyword evidence="2 9" id="KW-0489">Methyltransferase</keyword>
<evidence type="ECO:0000256" key="1">
    <source>
        <dbReference type="ARBA" id="ARBA00001286"/>
    </source>
</evidence>
<comment type="caution">
    <text evidence="9">The sequence shown here is derived from an EMBL/GenBank/DDBJ whole genome shotgun (WGS) entry which is preliminary data.</text>
</comment>
<evidence type="ECO:0000313" key="9">
    <source>
        <dbReference type="EMBL" id="HEG90361.1"/>
    </source>
</evidence>
<dbReference type="InterPro" id="IPR001497">
    <property type="entry name" value="MethylDNA_cys_MeTrfase_AS"/>
</dbReference>
<keyword evidence="4" id="KW-0227">DNA damage</keyword>
<comment type="catalytic activity">
    <reaction evidence="1">
        <text>a 4-O-methyl-thymidine in DNA + L-cysteinyl-[protein] = a thymidine in DNA + S-methyl-L-cysteinyl-[protein]</text>
        <dbReference type="Rhea" id="RHEA:53428"/>
        <dbReference type="Rhea" id="RHEA-COMP:10131"/>
        <dbReference type="Rhea" id="RHEA-COMP:10132"/>
        <dbReference type="Rhea" id="RHEA-COMP:13555"/>
        <dbReference type="Rhea" id="RHEA-COMP:13556"/>
        <dbReference type="ChEBI" id="CHEBI:29950"/>
        <dbReference type="ChEBI" id="CHEBI:82612"/>
        <dbReference type="ChEBI" id="CHEBI:137386"/>
        <dbReference type="ChEBI" id="CHEBI:137387"/>
        <dbReference type="EC" id="2.1.1.63"/>
    </reaction>
</comment>
<accession>A0A831TDC4</accession>